<dbReference type="InterPro" id="IPR050951">
    <property type="entry name" value="Retrovirus_Pol_polyprotein"/>
</dbReference>
<dbReference type="GO" id="GO:0003676">
    <property type="term" value="F:nucleic acid binding"/>
    <property type="evidence" value="ECO:0007669"/>
    <property type="project" value="InterPro"/>
</dbReference>
<dbReference type="Proteomes" id="UP000054843">
    <property type="component" value="Unassembled WGS sequence"/>
</dbReference>
<dbReference type="SUPFAM" id="SSF53098">
    <property type="entry name" value="Ribonuclease H-like"/>
    <property type="match status" value="2"/>
</dbReference>
<comment type="caution">
    <text evidence="2">The sequence shown here is derived from an EMBL/GenBank/DDBJ whole genome shotgun (WGS) entry which is preliminary data.</text>
</comment>
<name>A0A0V1M162_9BILA</name>
<evidence type="ECO:0000259" key="1">
    <source>
        <dbReference type="PROSITE" id="PS50994"/>
    </source>
</evidence>
<sequence>MDRKAAFEEKLCALIKEKGQNAAIFPTTQRDQMITDILRIQSDGPKSVRDYNLKNQYGVLKISEENQLIRLGKNDAIRCIASIEEMFDFINAAHQKIGHGGEKKTFQEAQNKWANVTQEACHLFLTFCEECHKKRARKLPKSLVVKPLVSTNLMSRAQFCILSPLKSKRAEEVASKLLEIFLTFSCSDILQSNNGQIFSNAITTELKICWPELKLVTGRPRHPQSQGAVEPLNGVVQDKLAIWMRENECKRWSMGLKFVQWQINVSVHETTGHSPFKVTFGEEPRIGLESYVLPKSLVEAAETEEEIEEFLTSQEATDEGWRLVHLLDIAFLGVSFDVPFLDKLKVLAPHSRFFRQIIYFSDITPGSLHQIKEKATTSQFDKVLMDRKAACSDQGKRTQCNEFSDFTEACHSFLTFCEECHKKRARKLPKSLVVKPLVSTNLMSQAQVDLINFQTMPDGDFKFIMTYLNHFAKFCILSPLKSKQAEEVASKLLEIFFTFSCSGILQSDNGRSQGAVERLNGVVQDKLSIWIVHKTTGQSPFKVTFGMEPRIGLESYVLPKSLVDAVKTEEETEEFLTSPREVMQKCLNHV</sequence>
<dbReference type="Gene3D" id="3.30.420.10">
    <property type="entry name" value="Ribonuclease H-like superfamily/Ribonuclease H"/>
    <property type="match status" value="2"/>
</dbReference>
<reference evidence="2 3" key="1">
    <citation type="submission" date="2015-01" db="EMBL/GenBank/DDBJ databases">
        <title>Evolution of Trichinella species and genotypes.</title>
        <authorList>
            <person name="Korhonen P.K."/>
            <person name="Edoardo P."/>
            <person name="Giuseppe L.R."/>
            <person name="Gasser R.B."/>
        </authorList>
    </citation>
    <scope>NUCLEOTIDE SEQUENCE [LARGE SCALE GENOMIC DNA]</scope>
    <source>
        <strain evidence="2">ISS1980</strain>
    </source>
</reference>
<dbReference type="EMBL" id="JYDO01000349">
    <property type="protein sequence ID" value="KRZ65481.1"/>
    <property type="molecule type" value="Genomic_DNA"/>
</dbReference>
<dbReference type="PANTHER" id="PTHR37984:SF5">
    <property type="entry name" value="PROTEIN NYNRIN-LIKE"/>
    <property type="match status" value="1"/>
</dbReference>
<proteinExistence type="predicted"/>
<dbReference type="PROSITE" id="PS50994">
    <property type="entry name" value="INTEGRASE"/>
    <property type="match status" value="1"/>
</dbReference>
<dbReference type="STRING" id="268474.A0A0V1M162"/>
<dbReference type="GO" id="GO:0015074">
    <property type="term" value="P:DNA integration"/>
    <property type="evidence" value="ECO:0007669"/>
    <property type="project" value="InterPro"/>
</dbReference>
<organism evidence="2 3">
    <name type="scientific">Trichinella papuae</name>
    <dbReference type="NCBI Taxonomy" id="268474"/>
    <lineage>
        <taxon>Eukaryota</taxon>
        <taxon>Metazoa</taxon>
        <taxon>Ecdysozoa</taxon>
        <taxon>Nematoda</taxon>
        <taxon>Enoplea</taxon>
        <taxon>Dorylaimia</taxon>
        <taxon>Trichinellida</taxon>
        <taxon>Trichinellidae</taxon>
        <taxon>Trichinella</taxon>
    </lineage>
</organism>
<evidence type="ECO:0000313" key="3">
    <source>
        <dbReference type="Proteomes" id="UP000054843"/>
    </source>
</evidence>
<dbReference type="InterPro" id="IPR001584">
    <property type="entry name" value="Integrase_cat-core"/>
</dbReference>
<keyword evidence="3" id="KW-1185">Reference proteome</keyword>
<accession>A0A0V1M162</accession>
<feature type="domain" description="Integrase catalytic" evidence="1">
    <location>
        <begin position="148"/>
        <end position="283"/>
    </location>
</feature>
<protein>
    <submittedName>
        <fullName evidence="2">KRAB-A domain-containing protein 2</fullName>
    </submittedName>
</protein>
<dbReference type="AlphaFoldDB" id="A0A0V1M162"/>
<gene>
    <name evidence="2" type="primary">KRBA2</name>
    <name evidence="2" type="ORF">T10_2494</name>
</gene>
<dbReference type="InterPro" id="IPR012337">
    <property type="entry name" value="RNaseH-like_sf"/>
</dbReference>
<evidence type="ECO:0000313" key="2">
    <source>
        <dbReference type="EMBL" id="KRZ65481.1"/>
    </source>
</evidence>
<dbReference type="PANTHER" id="PTHR37984">
    <property type="entry name" value="PROTEIN CBG26694"/>
    <property type="match status" value="1"/>
</dbReference>
<dbReference type="InterPro" id="IPR036397">
    <property type="entry name" value="RNaseH_sf"/>
</dbReference>